<dbReference type="InterPro" id="IPR037185">
    <property type="entry name" value="EmrE-like"/>
</dbReference>
<dbReference type="EMBL" id="SIDB01000005">
    <property type="protein sequence ID" value="KAI3432266.1"/>
    <property type="molecule type" value="Genomic_DNA"/>
</dbReference>
<feature type="transmembrane region" description="Helical" evidence="5">
    <location>
        <begin position="227"/>
        <end position="245"/>
    </location>
</feature>
<dbReference type="SUPFAM" id="SSF103481">
    <property type="entry name" value="Multidrug resistance efflux transporter EmrE"/>
    <property type="match status" value="1"/>
</dbReference>
<keyword evidence="4 5" id="KW-0472">Membrane</keyword>
<reference evidence="7" key="2">
    <citation type="submission" date="2020-11" db="EMBL/GenBank/DDBJ databases">
        <authorList>
            <person name="Cecchin M."/>
            <person name="Marcolungo L."/>
            <person name="Rossato M."/>
            <person name="Girolomoni L."/>
            <person name="Cosentino E."/>
            <person name="Cuine S."/>
            <person name="Li-Beisson Y."/>
            <person name="Delledonne M."/>
            <person name="Ballottari M."/>
        </authorList>
    </citation>
    <scope>NUCLEOTIDE SEQUENCE</scope>
    <source>
        <strain evidence="7">211/11P</strain>
        <tissue evidence="7">Whole cell</tissue>
    </source>
</reference>
<accession>A0A9D4YXZ1</accession>
<dbReference type="InterPro" id="IPR050186">
    <property type="entry name" value="TPT_transporter"/>
</dbReference>
<keyword evidence="8" id="KW-1185">Reference proteome</keyword>
<name>A0A9D4YXZ1_CHLVU</name>
<feature type="transmembrane region" description="Helical" evidence="5">
    <location>
        <begin position="193"/>
        <end position="212"/>
    </location>
</feature>
<feature type="transmembrane region" description="Helical" evidence="5">
    <location>
        <begin position="252"/>
        <end position="277"/>
    </location>
</feature>
<reference evidence="7" key="1">
    <citation type="journal article" date="2019" name="Plant J.">
        <title>Chlorella vulgaris genome assembly and annotation reveals the molecular basis for metabolic acclimation to high light conditions.</title>
        <authorList>
            <person name="Cecchin M."/>
            <person name="Marcolungo L."/>
            <person name="Rossato M."/>
            <person name="Girolomoni L."/>
            <person name="Cosentino E."/>
            <person name="Cuine S."/>
            <person name="Li-Beisson Y."/>
            <person name="Delledonne M."/>
            <person name="Ballottari M."/>
        </authorList>
    </citation>
    <scope>NUCLEOTIDE SEQUENCE</scope>
    <source>
        <strain evidence="7">211/11P</strain>
    </source>
</reference>
<feature type="transmembrane region" description="Helical" evidence="5">
    <location>
        <begin position="83"/>
        <end position="101"/>
    </location>
</feature>
<evidence type="ECO:0000256" key="2">
    <source>
        <dbReference type="ARBA" id="ARBA00022692"/>
    </source>
</evidence>
<evidence type="ECO:0000256" key="5">
    <source>
        <dbReference type="SAM" id="Phobius"/>
    </source>
</evidence>
<evidence type="ECO:0000256" key="3">
    <source>
        <dbReference type="ARBA" id="ARBA00022989"/>
    </source>
</evidence>
<sequence length="339" mass="36317">MAAAAESSGLTLGLYMSLIIAYLFLNSSLNLINKWALGHAGFRFPFLLTSCHMLFGFCVLAPVALRDGWESHRATLRKQWRGVACIGAFLALNIALSNISLMDISLSLNQIIRSAIPVVACVLGIVVESKYPSPQEAASLVVLSCGVMLAVWQGTVAGKPYAIALSVAATVSNAAMMTFSSKLMSEKLDVVRLTFYVAPVSLTCLAPFFWMYERESFAEYWPSHQEGAGLIMLVSSIMAIAYNLVHALMIKNVSVVATTVLGEFKIICLLVLSAMLLGEGSEFTFKMTLGCLLAMGGFAAYGHIKIKAAREGVKPPLLATSGSADRDLETQLLKKGGGA</sequence>
<evidence type="ECO:0000313" key="8">
    <source>
        <dbReference type="Proteomes" id="UP001055712"/>
    </source>
</evidence>
<evidence type="ECO:0000313" key="7">
    <source>
        <dbReference type="EMBL" id="KAI3432266.1"/>
    </source>
</evidence>
<feature type="transmembrane region" description="Helical" evidence="5">
    <location>
        <begin position="138"/>
        <end position="155"/>
    </location>
</feature>
<organism evidence="7 8">
    <name type="scientific">Chlorella vulgaris</name>
    <name type="common">Green alga</name>
    <dbReference type="NCBI Taxonomy" id="3077"/>
    <lineage>
        <taxon>Eukaryota</taxon>
        <taxon>Viridiplantae</taxon>
        <taxon>Chlorophyta</taxon>
        <taxon>core chlorophytes</taxon>
        <taxon>Trebouxiophyceae</taxon>
        <taxon>Chlorellales</taxon>
        <taxon>Chlorellaceae</taxon>
        <taxon>Chlorella clade</taxon>
        <taxon>Chlorella</taxon>
    </lineage>
</organism>
<feature type="transmembrane region" description="Helical" evidence="5">
    <location>
        <begin position="44"/>
        <end position="63"/>
    </location>
</feature>
<feature type="domain" description="Sugar phosphate transporter" evidence="6">
    <location>
        <begin position="18"/>
        <end position="301"/>
    </location>
</feature>
<dbReference type="PANTHER" id="PTHR11132">
    <property type="entry name" value="SOLUTE CARRIER FAMILY 35"/>
    <property type="match status" value="1"/>
</dbReference>
<feature type="transmembrane region" description="Helical" evidence="5">
    <location>
        <begin position="283"/>
        <end position="304"/>
    </location>
</feature>
<evidence type="ECO:0000259" key="6">
    <source>
        <dbReference type="Pfam" id="PF03151"/>
    </source>
</evidence>
<gene>
    <name evidence="7" type="ORF">D9Q98_003826</name>
</gene>
<comment type="caution">
    <text evidence="7">The sequence shown here is derived from an EMBL/GenBank/DDBJ whole genome shotgun (WGS) entry which is preliminary data.</text>
</comment>
<dbReference type="InterPro" id="IPR004853">
    <property type="entry name" value="Sugar_P_trans_dom"/>
</dbReference>
<feature type="transmembrane region" description="Helical" evidence="5">
    <location>
        <begin position="12"/>
        <end position="32"/>
    </location>
</feature>
<dbReference type="Pfam" id="PF03151">
    <property type="entry name" value="TPT"/>
    <property type="match status" value="1"/>
</dbReference>
<protein>
    <recommendedName>
        <fullName evidence="6">Sugar phosphate transporter domain-containing protein</fullName>
    </recommendedName>
</protein>
<evidence type="ECO:0000256" key="1">
    <source>
        <dbReference type="ARBA" id="ARBA00004141"/>
    </source>
</evidence>
<dbReference type="GO" id="GO:0016020">
    <property type="term" value="C:membrane"/>
    <property type="evidence" value="ECO:0007669"/>
    <property type="project" value="UniProtKB-SubCell"/>
</dbReference>
<keyword evidence="2 5" id="KW-0812">Transmembrane</keyword>
<keyword evidence="3 5" id="KW-1133">Transmembrane helix</keyword>
<dbReference type="OrthoDB" id="10261634at2759"/>
<dbReference type="Proteomes" id="UP001055712">
    <property type="component" value="Unassembled WGS sequence"/>
</dbReference>
<evidence type="ECO:0000256" key="4">
    <source>
        <dbReference type="ARBA" id="ARBA00023136"/>
    </source>
</evidence>
<dbReference type="AlphaFoldDB" id="A0A9D4YXZ1"/>
<feature type="transmembrane region" description="Helical" evidence="5">
    <location>
        <begin position="161"/>
        <end position="181"/>
    </location>
</feature>
<comment type="subcellular location">
    <subcellularLocation>
        <location evidence="1">Membrane</location>
        <topology evidence="1">Multi-pass membrane protein</topology>
    </subcellularLocation>
</comment>
<proteinExistence type="predicted"/>